<protein>
    <recommendedName>
        <fullName evidence="6">Aminodeoxyfutalosine synthase</fullName>
        <shortName evidence="6">AFL synthase</shortName>
        <shortName evidence="6">Aminofutalosine synthase</shortName>
        <ecNumber evidence="6">2.5.1.120</ecNumber>
    </recommendedName>
    <alternativeName>
        <fullName evidence="6">Menaquinone biosynthetic enzyme MqnE</fullName>
    </alternativeName>
</protein>
<feature type="domain" description="Radical SAM core" evidence="9">
    <location>
        <begin position="57"/>
        <end position="289"/>
    </location>
</feature>
<dbReference type="NCBIfam" id="TIGR03700">
    <property type="entry name" value="mena_SCO4494"/>
    <property type="match status" value="1"/>
</dbReference>
<evidence type="ECO:0000256" key="5">
    <source>
        <dbReference type="ARBA" id="ARBA00023014"/>
    </source>
</evidence>
<dbReference type="RefSeq" id="WP_068671725.1">
    <property type="nucleotide sequence ID" value="NZ_LWLG01000020.1"/>
</dbReference>
<dbReference type="UniPathway" id="UPA00079"/>
<keyword evidence="11" id="KW-1185">Reference proteome</keyword>
<dbReference type="PANTHER" id="PTHR43076:SF7">
    <property type="entry name" value="AMINODEOXYFUTALOSINE SYNTHASE"/>
    <property type="match status" value="1"/>
</dbReference>
<dbReference type="PANTHER" id="PTHR43076">
    <property type="entry name" value="FO SYNTHASE (COFH)"/>
    <property type="match status" value="1"/>
</dbReference>
<evidence type="ECO:0000256" key="6">
    <source>
        <dbReference type="HAMAP-Rule" id="MF_00993"/>
    </source>
</evidence>
<feature type="binding site" evidence="6 7">
    <location>
        <position position="78"/>
    </location>
    <ligand>
        <name>[4Fe-4S] cluster</name>
        <dbReference type="ChEBI" id="CHEBI:49883"/>
        <note>4Fe-4S-S-AdoMet</note>
    </ligand>
</feature>
<dbReference type="InterPro" id="IPR020050">
    <property type="entry name" value="FO_synthase_su2"/>
</dbReference>
<evidence type="ECO:0000259" key="9">
    <source>
        <dbReference type="PROSITE" id="PS51918"/>
    </source>
</evidence>
<dbReference type="Pfam" id="PF19288">
    <property type="entry name" value="CofH_C"/>
    <property type="match status" value="1"/>
</dbReference>
<comment type="pathway">
    <text evidence="6">Quinol/quinone metabolism; menaquinone biosynthesis.</text>
</comment>
<dbReference type="Proteomes" id="UP000078390">
    <property type="component" value="Unassembled WGS sequence"/>
</dbReference>
<dbReference type="PROSITE" id="PS51918">
    <property type="entry name" value="RADICAL_SAM"/>
    <property type="match status" value="1"/>
</dbReference>
<dbReference type="SFLD" id="SFLDG01389">
    <property type="entry name" value="menaquinone_synthsis_involved"/>
    <property type="match status" value="1"/>
</dbReference>
<dbReference type="CDD" id="cd01335">
    <property type="entry name" value="Radical_SAM"/>
    <property type="match status" value="1"/>
</dbReference>
<evidence type="ECO:0000256" key="8">
    <source>
        <dbReference type="PIRSR" id="PIRSR004762-2"/>
    </source>
</evidence>
<dbReference type="PATRIC" id="fig|999894.6.peg.1987"/>
<accession>A0A179D2Q7</accession>
<keyword evidence="3 6" id="KW-0479">Metal-binding</keyword>
<dbReference type="SUPFAM" id="SSF102114">
    <property type="entry name" value="Radical SAM enzymes"/>
    <property type="match status" value="1"/>
</dbReference>
<dbReference type="GO" id="GO:0044689">
    <property type="term" value="F:7,8-didemethyl-8-hydroxy-5-deazariboflavin synthase activity"/>
    <property type="evidence" value="ECO:0007669"/>
    <property type="project" value="TreeGrafter"/>
</dbReference>
<dbReference type="GO" id="GO:0005506">
    <property type="term" value="F:iron ion binding"/>
    <property type="evidence" value="ECO:0007669"/>
    <property type="project" value="UniProtKB-UniRule"/>
</dbReference>
<dbReference type="Pfam" id="PF04055">
    <property type="entry name" value="Radical_SAM"/>
    <property type="match status" value="1"/>
</dbReference>
<dbReference type="EC" id="2.5.1.120" evidence="6"/>
<dbReference type="AlphaFoldDB" id="A0A179D2Q7"/>
<comment type="function">
    <text evidence="6">Radical SAM enzyme that catalyzes the addition of the adenosyl radical to the double bond of 3-[(1-carboxyvinyl)oxy]benzoate, leading to aminodeoxyfutalosine (AFL), a key intermediate in the formation of menaquinone (MK, vitamin K2) from chorismate.</text>
</comment>
<reference evidence="10 11" key="1">
    <citation type="submission" date="2016-04" db="EMBL/GenBank/DDBJ databases">
        <title>Genome analysis of Thermosulfurimonas dismutans, the first thermophilic sulfur-disproportionating bacterium of the phylum Thermodesulfobacteria.</title>
        <authorList>
            <person name="Mardanov A.V."/>
            <person name="Beletsky A.V."/>
            <person name="Kadnikov V.V."/>
            <person name="Slobodkin A.I."/>
            <person name="Ravin N.V."/>
        </authorList>
    </citation>
    <scope>NUCLEOTIDE SEQUENCE [LARGE SCALE GENOMIC DNA]</scope>
    <source>
        <strain evidence="10 11">S95</strain>
    </source>
</reference>
<dbReference type="InterPro" id="IPR006638">
    <property type="entry name" value="Elp3/MiaA/NifB-like_rSAM"/>
</dbReference>
<dbReference type="GO" id="GO:0009234">
    <property type="term" value="P:menaquinone biosynthetic process"/>
    <property type="evidence" value="ECO:0007669"/>
    <property type="project" value="UniProtKB-UniRule"/>
</dbReference>
<dbReference type="SFLD" id="SFLDF00342">
    <property type="entry name" value="cyclic_dehypoxanthine_futalosi"/>
    <property type="match status" value="1"/>
</dbReference>
<dbReference type="SFLD" id="SFLDS00029">
    <property type="entry name" value="Radical_SAM"/>
    <property type="match status" value="1"/>
</dbReference>
<proteinExistence type="inferred from homology"/>
<keyword evidence="6" id="KW-0474">Menaquinone biosynthesis</keyword>
<dbReference type="OrthoDB" id="9802027at2"/>
<feature type="binding site" evidence="8">
    <location>
        <position position="181"/>
    </location>
    <ligand>
        <name>S-adenosyl-L-methionine</name>
        <dbReference type="ChEBI" id="CHEBI:59789"/>
    </ligand>
</feature>
<evidence type="ECO:0000256" key="1">
    <source>
        <dbReference type="ARBA" id="ARBA00022485"/>
    </source>
</evidence>
<comment type="caution">
    <text evidence="10">The sequence shown here is derived from an EMBL/GenBank/DDBJ whole genome shotgun (WGS) entry which is preliminary data.</text>
</comment>
<dbReference type="InterPro" id="IPR058240">
    <property type="entry name" value="rSAM_sf"/>
</dbReference>
<dbReference type="GO" id="GO:0102573">
    <property type="term" value="F:aminodeoxyfutalosine synthase activity"/>
    <property type="evidence" value="ECO:0007669"/>
    <property type="project" value="UniProtKB-EC"/>
</dbReference>
<dbReference type="InterPro" id="IPR022432">
    <property type="entry name" value="MqnE"/>
</dbReference>
<dbReference type="EMBL" id="LWLG01000020">
    <property type="protein sequence ID" value="OAQ19918.1"/>
    <property type="molecule type" value="Genomic_DNA"/>
</dbReference>
<evidence type="ECO:0000256" key="4">
    <source>
        <dbReference type="ARBA" id="ARBA00023004"/>
    </source>
</evidence>
<dbReference type="STRING" id="999894.TDIS_1990"/>
<evidence type="ECO:0000256" key="7">
    <source>
        <dbReference type="PIRSR" id="PIRSR004762-1"/>
    </source>
</evidence>
<dbReference type="SFLD" id="SFLDF00343">
    <property type="entry name" value="aminofutalosine_synthase_(mqnE"/>
    <property type="match status" value="1"/>
</dbReference>
<organism evidence="10 11">
    <name type="scientific">Thermosulfurimonas dismutans</name>
    <dbReference type="NCBI Taxonomy" id="999894"/>
    <lineage>
        <taxon>Bacteria</taxon>
        <taxon>Pseudomonadati</taxon>
        <taxon>Thermodesulfobacteriota</taxon>
        <taxon>Thermodesulfobacteria</taxon>
        <taxon>Thermodesulfobacteriales</taxon>
        <taxon>Thermodesulfobacteriaceae</taxon>
        <taxon>Thermosulfurimonas</taxon>
    </lineage>
</organism>
<dbReference type="InterPro" id="IPR007197">
    <property type="entry name" value="rSAM"/>
</dbReference>
<dbReference type="InterPro" id="IPR013785">
    <property type="entry name" value="Aldolase_TIM"/>
</dbReference>
<keyword evidence="1 6" id="KW-0004">4Fe-4S</keyword>
<keyword evidence="2 6" id="KW-0949">S-adenosyl-L-methionine</keyword>
<feature type="binding site" evidence="8">
    <location>
        <position position="77"/>
    </location>
    <ligand>
        <name>S-adenosyl-L-methionine</name>
        <dbReference type="ChEBI" id="CHEBI:59789"/>
    </ligand>
</feature>
<feature type="binding site" evidence="6 7">
    <location>
        <position position="75"/>
    </location>
    <ligand>
        <name>[4Fe-4S] cluster</name>
        <dbReference type="ChEBI" id="CHEBI:49883"/>
        <note>4Fe-4S-S-AdoMet</note>
    </ligand>
</feature>
<dbReference type="HAMAP" id="MF_00993">
    <property type="entry name" value="MqnE"/>
    <property type="match status" value="1"/>
</dbReference>
<comment type="catalytic activity">
    <reaction evidence="6">
        <text>3-[(1-carboxyvinyl)-oxy]benzoate + S-adenosyl-L-methionine + H2O = 6-amino-6-deoxyfutalosine + hydrogencarbonate + L-methionine + H(+)</text>
        <dbReference type="Rhea" id="RHEA:33075"/>
        <dbReference type="ChEBI" id="CHEBI:15377"/>
        <dbReference type="ChEBI" id="CHEBI:15378"/>
        <dbReference type="ChEBI" id="CHEBI:17544"/>
        <dbReference type="ChEBI" id="CHEBI:57844"/>
        <dbReference type="ChEBI" id="CHEBI:59789"/>
        <dbReference type="ChEBI" id="CHEBI:64286"/>
        <dbReference type="ChEBI" id="CHEBI:76981"/>
        <dbReference type="EC" id="2.5.1.120"/>
    </reaction>
</comment>
<dbReference type="SFLD" id="SFLDG01064">
    <property type="entry name" value="F420__menaquinone_cofactor_bio"/>
    <property type="match status" value="1"/>
</dbReference>
<name>A0A179D2Q7_9BACT</name>
<evidence type="ECO:0000256" key="3">
    <source>
        <dbReference type="ARBA" id="ARBA00022723"/>
    </source>
</evidence>
<dbReference type="PIRSF" id="PIRSF004762">
    <property type="entry name" value="CHP00423"/>
    <property type="match status" value="1"/>
</dbReference>
<keyword evidence="5 6" id="KW-0411">Iron-sulfur</keyword>
<dbReference type="GO" id="GO:0051539">
    <property type="term" value="F:4 iron, 4 sulfur cluster binding"/>
    <property type="evidence" value="ECO:0007669"/>
    <property type="project" value="UniProtKB-KW"/>
</dbReference>
<dbReference type="Gene3D" id="3.20.20.70">
    <property type="entry name" value="Aldolase class I"/>
    <property type="match status" value="1"/>
</dbReference>
<keyword evidence="6" id="KW-0808">Transferase</keyword>
<comment type="similarity">
    <text evidence="6">Belongs to the radical SAM superfamily. MqnE family.</text>
</comment>
<evidence type="ECO:0000313" key="11">
    <source>
        <dbReference type="Proteomes" id="UP000078390"/>
    </source>
</evidence>
<dbReference type="InterPro" id="IPR034405">
    <property type="entry name" value="F420"/>
</dbReference>
<dbReference type="NCBIfam" id="TIGR00423">
    <property type="entry name" value="CofH family radical SAM protein"/>
    <property type="match status" value="1"/>
</dbReference>
<keyword evidence="4 6" id="KW-0408">Iron</keyword>
<gene>
    <name evidence="6" type="primary">mqnE</name>
    <name evidence="10" type="ORF">TDIS_1990</name>
</gene>
<comment type="cofactor">
    <cofactor evidence="6 7">
        <name>[4Fe-4S] cluster</name>
        <dbReference type="ChEBI" id="CHEBI:49883"/>
    </cofactor>
    <text evidence="6 7">Binds 1 [4Fe-4S] cluster. The cluster is coordinated with 3 cysteines and an exchangeable S-adenosyl-L-methionine.</text>
</comment>
<dbReference type="InterPro" id="IPR045567">
    <property type="entry name" value="CofH/MnqC-like_C"/>
</dbReference>
<feature type="binding site" evidence="6 7">
    <location>
        <position position="71"/>
    </location>
    <ligand>
        <name>[4Fe-4S] cluster</name>
        <dbReference type="ChEBI" id="CHEBI:49883"/>
        <note>4Fe-4S-S-AdoMet</note>
    </ligand>
</feature>
<sequence>MLEGTIKRAGLEDIFEKILSGERLSREDGLRLFESRDLLTLGRLARMVRERLHGRKVYYVINRHLNYTNICQNRCRFCAYWRAPGDPEGYVISPEEAVRRLSEGPPPREIHIVGGVNPELPYEYYLELLSAVKEAFPEAHIKAFTCVEIDHLSRISGKSVEEVLKDLVAAGLSCIPGGGAEVFSHRVRERLFPEKIPAERWLEIAKIAHRLGISSNATMLYGHIETYEERVDHLLRLREVQDETRGFLCFIPLPFLPQKTALSGEVSPTTGFEDLKMIAISRLLLDNIPHIKAYWVFLGVKLSQLALQFGADDLHGTVVEEKISEASGGREAKALSRAEIERLVREAGFEPVERDAFYQPVN</sequence>
<evidence type="ECO:0000256" key="2">
    <source>
        <dbReference type="ARBA" id="ARBA00022691"/>
    </source>
</evidence>
<dbReference type="SMART" id="SM00729">
    <property type="entry name" value="Elp3"/>
    <property type="match status" value="1"/>
</dbReference>
<evidence type="ECO:0000313" key="10">
    <source>
        <dbReference type="EMBL" id="OAQ19918.1"/>
    </source>
</evidence>